<accession>Q08377</accession>
<evidence type="ECO:0000259" key="1">
    <source>
        <dbReference type="Pfam" id="PF18161"/>
    </source>
</evidence>
<dbReference type="Gene3D" id="2.30.29.30">
    <property type="entry name" value="Pleckstrin-homology domain (PH domain)/Phosphotyrosine-binding domain (PTB)"/>
    <property type="match status" value="1"/>
</dbReference>
<organism evidence="2">
    <name type="scientific">Cryptosporidium parvum</name>
    <dbReference type="NCBI Taxonomy" id="5807"/>
    <lineage>
        <taxon>Eukaryota</taxon>
        <taxon>Sar</taxon>
        <taxon>Alveolata</taxon>
        <taxon>Apicomplexa</taxon>
        <taxon>Conoidasida</taxon>
        <taxon>Coccidia</taxon>
        <taxon>Eucoccidiorida</taxon>
        <taxon>Eimeriorina</taxon>
        <taxon>Cryptosporidiidae</taxon>
        <taxon>Cryptosporidium</taxon>
    </lineage>
</organism>
<evidence type="ECO:0000313" key="2">
    <source>
        <dbReference type="EMBL" id="AAA28294.1"/>
    </source>
</evidence>
<dbReference type="PIR" id="JC5281">
    <property type="entry name" value="JC5281"/>
</dbReference>
<gene>
    <name evidence="2" type="primary">CP15/60</name>
</gene>
<proteinExistence type="evidence at transcript level"/>
<dbReference type="AlphaFoldDB" id="Q08377"/>
<dbReference type="VEuPathDB" id="CryptoDB:CPATCC_0010420"/>
<dbReference type="VEuPathDB" id="CryptoDB:cgd7_4540"/>
<dbReference type="Pfam" id="PF18161">
    <property type="entry name" value="ISP1_C"/>
    <property type="match status" value="1"/>
</dbReference>
<reference evidence="2" key="1">
    <citation type="journal article" date="1993" name="Infect. Immun.">
        <title>Cloning and expression of a cDNA encoding epitopes shared by 15- and 60-kilodalton proteins of Cryptosporidium parvum sporozoites.</title>
        <authorList>
            <person name="Jenkins M.C."/>
            <person name="Fayer R."/>
            <person name="Upton S."/>
            <person name="Tilley M."/>
        </authorList>
    </citation>
    <scope>NUCLEOTIDE SEQUENCE</scope>
</reference>
<dbReference type="EMBL" id="L08612">
    <property type="protein sequence ID" value="AAA28294.1"/>
    <property type="molecule type" value="mRNA"/>
</dbReference>
<feature type="non-terminal residue" evidence="2">
    <location>
        <position position="1"/>
    </location>
</feature>
<feature type="domain" description="ISP1 C-terminal" evidence="1">
    <location>
        <begin position="56"/>
        <end position="151"/>
    </location>
</feature>
<sequence>ARVLIKEKQNMGNLKSCCSFADEHSLTSTQLVVGNGSGASETASNHPQEEVNDINTFNVKLIMQDRSKLDCEVVFDSTSISLSGDGKCRNIALDEIHQLLYSKEELSRVESSAGISDSDNCVAIHLKESGNCIPLFFNNSQDKERFVATANKFKPNFN</sequence>
<dbReference type="InterPro" id="IPR041316">
    <property type="entry name" value="ISP1_C"/>
</dbReference>
<protein>
    <submittedName>
        <fullName evidence="2">CP15/60</fullName>
    </submittedName>
</protein>
<dbReference type="InterPro" id="IPR011993">
    <property type="entry name" value="PH-like_dom_sf"/>
</dbReference>
<name>Q08377_CRYPV</name>